<evidence type="ECO:0000256" key="1">
    <source>
        <dbReference type="SAM" id="MobiDB-lite"/>
    </source>
</evidence>
<name>A0ABX8ZDT5_9SPHN</name>
<gene>
    <name evidence="3" type="ORF">K3166_00055</name>
</gene>
<feature type="region of interest" description="Disordered" evidence="1">
    <location>
        <begin position="136"/>
        <end position="216"/>
    </location>
</feature>
<protein>
    <recommendedName>
        <fullName evidence="5">Energy transducer TonB</fullName>
    </recommendedName>
</protein>
<feature type="signal peptide" evidence="2">
    <location>
        <begin position="1"/>
        <end position="23"/>
    </location>
</feature>
<evidence type="ECO:0000313" key="4">
    <source>
        <dbReference type="Proteomes" id="UP000824280"/>
    </source>
</evidence>
<sequence length="216" mass="23058">MTLSRHGGALLCLLVVCPLSPLAAQDALEAQSGLPPERIDIRVEQEINGPEYEDCSDEQEAAEITGEIVVCRRKNDDTAEYYDKQAVEKKIAERTQGQKPVDVSGPGIFKGPATVGGLCLIPPCPAEPVLMIDVQSLPEAPPGSDADRLARGLAPRGYDNTPPQAPQIVREPGTQENADQLGLPTVSESEVNPSGLASQAEERQDSQSPPEEQEPS</sequence>
<feature type="compositionally biased region" description="Polar residues" evidence="1">
    <location>
        <begin position="186"/>
        <end position="197"/>
    </location>
</feature>
<accession>A0ABX8ZDT5</accession>
<keyword evidence="4" id="KW-1185">Reference proteome</keyword>
<reference evidence="3 4" key="1">
    <citation type="submission" date="2021-08" db="EMBL/GenBank/DDBJ databases">
        <title>Comparative Genomics Analysis of the Genus Qipengyuania Reveals Extensive Genetic Diversity and Metabolic Versatility, Including the Description of Fifteen Novel Species.</title>
        <authorList>
            <person name="Liu Y."/>
        </authorList>
    </citation>
    <scope>NUCLEOTIDE SEQUENCE [LARGE SCALE GENOMIC DNA]</scope>
    <source>
        <strain evidence="3 4">1XM2-8</strain>
    </source>
</reference>
<organism evidence="3 4">
    <name type="scientific">Qipengyuania psychrotolerans</name>
    <dbReference type="NCBI Taxonomy" id="2867238"/>
    <lineage>
        <taxon>Bacteria</taxon>
        <taxon>Pseudomonadati</taxon>
        <taxon>Pseudomonadota</taxon>
        <taxon>Alphaproteobacteria</taxon>
        <taxon>Sphingomonadales</taxon>
        <taxon>Erythrobacteraceae</taxon>
        <taxon>Qipengyuania</taxon>
    </lineage>
</organism>
<evidence type="ECO:0008006" key="5">
    <source>
        <dbReference type="Google" id="ProtNLM"/>
    </source>
</evidence>
<evidence type="ECO:0000256" key="2">
    <source>
        <dbReference type="SAM" id="SignalP"/>
    </source>
</evidence>
<dbReference type="RefSeq" id="WP_221422687.1">
    <property type="nucleotide sequence ID" value="NZ_CP081297.1"/>
</dbReference>
<proteinExistence type="predicted"/>
<dbReference type="EMBL" id="CP081297">
    <property type="protein sequence ID" value="QZD87147.1"/>
    <property type="molecule type" value="Genomic_DNA"/>
</dbReference>
<feature type="chain" id="PRO_5046445296" description="Energy transducer TonB" evidence="2">
    <location>
        <begin position="24"/>
        <end position="216"/>
    </location>
</feature>
<evidence type="ECO:0000313" key="3">
    <source>
        <dbReference type="EMBL" id="QZD87147.1"/>
    </source>
</evidence>
<keyword evidence="2" id="KW-0732">Signal</keyword>
<dbReference type="Proteomes" id="UP000824280">
    <property type="component" value="Chromosome"/>
</dbReference>